<dbReference type="FunCoup" id="A0A5Q0BI72">
    <property type="interactions" value="72"/>
</dbReference>
<feature type="domain" description="Radical SAM core" evidence="16">
    <location>
        <begin position="95"/>
        <end position="310"/>
    </location>
</feature>
<name>A0A5Q0BI72_9GAMM</name>
<dbReference type="OrthoDB" id="9770937at2"/>
<keyword evidence="6 14" id="KW-0004">4Fe-4S</keyword>
<evidence type="ECO:0000256" key="15">
    <source>
        <dbReference type="PIRSR" id="PIRSR603739-50"/>
    </source>
</evidence>
<keyword evidence="10" id="KW-0408">Iron</keyword>
<comment type="cofactor">
    <cofactor evidence="3">
        <name>[4Fe-4S] cluster</name>
        <dbReference type="ChEBI" id="CHEBI:49883"/>
    </cofactor>
</comment>
<evidence type="ECO:0000256" key="7">
    <source>
        <dbReference type="ARBA" id="ARBA00022691"/>
    </source>
</evidence>
<evidence type="ECO:0000256" key="14">
    <source>
        <dbReference type="PIRSR" id="PIRSR004911-1"/>
    </source>
</evidence>
<evidence type="ECO:0000256" key="6">
    <source>
        <dbReference type="ARBA" id="ARBA00022485"/>
    </source>
</evidence>
<sequence length="324" mass="35952">MPKSDWQAELASSYTRVEDLLAFLELPSLPFASTLKTPFPFRVTADYARRMRKGDACDPLLRQVLPLGEELLSVPGYSADPVGDLDALVLPGLLHKYRGRALLLATPACAIHCRYCFRRDFPYADGAMTRQREAEIISALQADAGVNEVILSGGDPLLLHDERLAALIEAIAAISHIRRLRIHTRLPVVLPSRISDDLIALLRQTRLQCVTVIHANHPAELDRETAVALSRLPAEGGRLLNQSVLLRGVNDNAETLAELSETLFSKGVTPYYLHLLDKAQGTAHFDVPLDEALKIHEELRRLLPGYLVPRLVREEAGKPYKTLV</sequence>
<keyword evidence="11 14" id="KW-0411">Iron-sulfur</keyword>
<evidence type="ECO:0000256" key="9">
    <source>
        <dbReference type="ARBA" id="ARBA00022898"/>
    </source>
</evidence>
<accession>A0A5Q0BI72</accession>
<dbReference type="KEGG" id="mmob:F6R98_04015"/>
<dbReference type="AlphaFoldDB" id="A0A5Q0BI72"/>
<evidence type="ECO:0000256" key="8">
    <source>
        <dbReference type="ARBA" id="ARBA00022723"/>
    </source>
</evidence>
<dbReference type="GO" id="GO:0016853">
    <property type="term" value="F:isomerase activity"/>
    <property type="evidence" value="ECO:0007669"/>
    <property type="project" value="UniProtKB-KW"/>
</dbReference>
<organism evidence="17 18">
    <name type="scientific">Candidatus Methylospira mobilis</name>
    <dbReference type="NCBI Taxonomy" id="1808979"/>
    <lineage>
        <taxon>Bacteria</taxon>
        <taxon>Pseudomonadati</taxon>
        <taxon>Pseudomonadota</taxon>
        <taxon>Gammaproteobacteria</taxon>
        <taxon>Methylococcales</taxon>
        <taxon>Methylococcaceae</taxon>
        <taxon>Candidatus Methylospira</taxon>
    </lineage>
</organism>
<keyword evidence="12" id="KW-0413">Isomerase</keyword>
<evidence type="ECO:0000256" key="10">
    <source>
        <dbReference type="ARBA" id="ARBA00023004"/>
    </source>
</evidence>
<keyword evidence="9 15" id="KW-0663">Pyridoxal phosphate</keyword>
<dbReference type="InterPro" id="IPR003739">
    <property type="entry name" value="Lys_aminomutase/Glu_NH3_mut"/>
</dbReference>
<evidence type="ECO:0000313" key="17">
    <source>
        <dbReference type="EMBL" id="QFY41901.1"/>
    </source>
</evidence>
<evidence type="ECO:0000256" key="2">
    <source>
        <dbReference type="ARBA" id="ARBA00001933"/>
    </source>
</evidence>
<dbReference type="GO" id="GO:0046872">
    <property type="term" value="F:metal ion binding"/>
    <property type="evidence" value="ECO:0007669"/>
    <property type="project" value="UniProtKB-KW"/>
</dbReference>
<feature type="binding site" evidence="14">
    <location>
        <position position="109"/>
    </location>
    <ligand>
        <name>[4Fe-4S] cluster</name>
        <dbReference type="ChEBI" id="CHEBI:49883"/>
        <note>4Fe-4S-S-AdoMet</note>
    </ligand>
</feature>
<dbReference type="EMBL" id="CP044205">
    <property type="protein sequence ID" value="QFY41901.1"/>
    <property type="molecule type" value="Genomic_DNA"/>
</dbReference>
<comment type="catalytic activity">
    <reaction evidence="1">
        <text>L-lysine = D-beta-lysine</text>
        <dbReference type="Rhea" id="RHEA:44148"/>
        <dbReference type="ChEBI" id="CHEBI:32551"/>
        <dbReference type="ChEBI" id="CHEBI:84138"/>
    </reaction>
</comment>
<dbReference type="SUPFAM" id="SSF102114">
    <property type="entry name" value="Radical SAM enzymes"/>
    <property type="match status" value="1"/>
</dbReference>
<evidence type="ECO:0000256" key="12">
    <source>
        <dbReference type="ARBA" id="ARBA00023235"/>
    </source>
</evidence>
<dbReference type="CDD" id="cd01335">
    <property type="entry name" value="Radical_SAM"/>
    <property type="match status" value="1"/>
</dbReference>
<dbReference type="InterPro" id="IPR013785">
    <property type="entry name" value="Aldolase_TIM"/>
</dbReference>
<evidence type="ECO:0000256" key="4">
    <source>
        <dbReference type="ARBA" id="ARBA00008703"/>
    </source>
</evidence>
<dbReference type="SFLD" id="SFLDF00314">
    <property type="entry name" value="L-lysine_2_3-aminomutase_(yjeK"/>
    <property type="match status" value="1"/>
</dbReference>
<dbReference type="NCBIfam" id="TIGR00238">
    <property type="entry name" value="KamA family radical SAM protein"/>
    <property type="match status" value="1"/>
</dbReference>
<dbReference type="InterPro" id="IPR058240">
    <property type="entry name" value="rSAM_sf"/>
</dbReference>
<dbReference type="RefSeq" id="WP_153247885.1">
    <property type="nucleotide sequence ID" value="NZ_CP044205.1"/>
</dbReference>
<evidence type="ECO:0000256" key="3">
    <source>
        <dbReference type="ARBA" id="ARBA00001966"/>
    </source>
</evidence>
<dbReference type="Gene3D" id="3.20.20.70">
    <property type="entry name" value="Aldolase class I"/>
    <property type="match status" value="1"/>
</dbReference>
<comment type="cofactor">
    <cofactor evidence="2 15">
        <name>pyridoxal 5'-phosphate</name>
        <dbReference type="ChEBI" id="CHEBI:597326"/>
    </cofactor>
</comment>
<dbReference type="NCBIfam" id="TIGR03821">
    <property type="entry name" value="EFP_modif_epmB"/>
    <property type="match status" value="1"/>
</dbReference>
<dbReference type="InParanoid" id="A0A5Q0BI72"/>
<keyword evidence="7" id="KW-0949">S-adenosyl-L-methionine</keyword>
<protein>
    <recommendedName>
        <fullName evidence="5">L-lysine 2,3-aminomutase</fullName>
    </recommendedName>
    <alternativeName>
        <fullName evidence="13">EF-P post-translational modification enzyme B</fullName>
    </alternativeName>
</protein>
<comment type="similarity">
    <text evidence="4">Belongs to the radical SAM superfamily. KamA family.</text>
</comment>
<dbReference type="Pfam" id="PF04055">
    <property type="entry name" value="Radical_SAM"/>
    <property type="match status" value="1"/>
</dbReference>
<gene>
    <name evidence="17" type="primary">epmB</name>
    <name evidence="17" type="ORF">F6R98_04015</name>
</gene>
<dbReference type="PANTHER" id="PTHR30538">
    <property type="entry name" value="LYSINE 2,3-AMINOMUTASE-RELATED"/>
    <property type="match status" value="1"/>
</dbReference>
<dbReference type="InterPro" id="IPR022462">
    <property type="entry name" value="EpmB"/>
</dbReference>
<evidence type="ECO:0000256" key="1">
    <source>
        <dbReference type="ARBA" id="ARBA00001352"/>
    </source>
</evidence>
<dbReference type="PANTHER" id="PTHR30538:SF1">
    <property type="entry name" value="L-LYSINE 2,3-AMINOMUTASE"/>
    <property type="match status" value="1"/>
</dbReference>
<evidence type="ECO:0000256" key="5">
    <source>
        <dbReference type="ARBA" id="ARBA00022363"/>
    </source>
</evidence>
<feature type="binding site" evidence="14">
    <location>
        <position position="116"/>
    </location>
    <ligand>
        <name>[4Fe-4S] cluster</name>
        <dbReference type="ChEBI" id="CHEBI:49883"/>
        <note>4Fe-4S-S-AdoMet</note>
    </ligand>
</feature>
<feature type="binding site" evidence="14">
    <location>
        <position position="113"/>
    </location>
    <ligand>
        <name>[4Fe-4S] cluster</name>
        <dbReference type="ChEBI" id="CHEBI:49883"/>
        <note>4Fe-4S-S-AdoMet</note>
    </ligand>
</feature>
<dbReference type="SFLD" id="SFLDS00029">
    <property type="entry name" value="Radical_SAM"/>
    <property type="match status" value="1"/>
</dbReference>
<dbReference type="InterPro" id="IPR007197">
    <property type="entry name" value="rSAM"/>
</dbReference>
<evidence type="ECO:0000256" key="11">
    <source>
        <dbReference type="ARBA" id="ARBA00023014"/>
    </source>
</evidence>
<evidence type="ECO:0000256" key="13">
    <source>
        <dbReference type="ARBA" id="ARBA00030756"/>
    </source>
</evidence>
<dbReference type="GO" id="GO:0051539">
    <property type="term" value="F:4 iron, 4 sulfur cluster binding"/>
    <property type="evidence" value="ECO:0007669"/>
    <property type="project" value="UniProtKB-KW"/>
</dbReference>
<dbReference type="SFLD" id="SFLDG01070">
    <property type="entry name" value="PLP-dependent"/>
    <property type="match status" value="1"/>
</dbReference>
<keyword evidence="18" id="KW-1185">Reference proteome</keyword>
<dbReference type="PROSITE" id="PS51918">
    <property type="entry name" value="RADICAL_SAM"/>
    <property type="match status" value="1"/>
</dbReference>
<evidence type="ECO:0000259" key="16">
    <source>
        <dbReference type="PROSITE" id="PS51918"/>
    </source>
</evidence>
<dbReference type="Proteomes" id="UP000325755">
    <property type="component" value="Chromosome"/>
</dbReference>
<feature type="modified residue" description="N6-(pyridoxal phosphate)lysine" evidence="15">
    <location>
        <position position="321"/>
    </location>
</feature>
<dbReference type="PIRSF" id="PIRSF004911">
    <property type="entry name" value="DUF160"/>
    <property type="match status" value="1"/>
</dbReference>
<proteinExistence type="inferred from homology"/>
<evidence type="ECO:0000313" key="18">
    <source>
        <dbReference type="Proteomes" id="UP000325755"/>
    </source>
</evidence>
<keyword evidence="8 14" id="KW-0479">Metal-binding</keyword>
<reference evidence="17 18" key="1">
    <citation type="submission" date="2019-09" db="EMBL/GenBank/DDBJ databases">
        <title>Ecophysiology of the spiral-shaped methanotroph Methylospira mobilis as revealed by the complete genome sequence.</title>
        <authorList>
            <person name="Oshkin I.Y."/>
            <person name="Dedysh S.N."/>
            <person name="Miroshnikov K."/>
            <person name="Danilova O.V."/>
            <person name="Hakobyan A."/>
            <person name="Liesack W."/>
        </authorList>
    </citation>
    <scope>NUCLEOTIDE SEQUENCE [LARGE SCALE GENOMIC DNA]</scope>
    <source>
        <strain evidence="17 18">Shm1</strain>
    </source>
</reference>